<dbReference type="InterPro" id="IPR046373">
    <property type="entry name" value="Acyl-CoA_Oxase/DH_mid-dom_sf"/>
</dbReference>
<feature type="region of interest" description="Disordered" evidence="7">
    <location>
        <begin position="120"/>
        <end position="144"/>
    </location>
</feature>
<dbReference type="PIRSF" id="PIRSF016578">
    <property type="entry name" value="HsaA"/>
    <property type="match status" value="1"/>
</dbReference>
<dbReference type="GO" id="GO:0003995">
    <property type="term" value="F:acyl-CoA dehydrogenase activity"/>
    <property type="evidence" value="ECO:0007669"/>
    <property type="project" value="TreeGrafter"/>
</dbReference>
<evidence type="ECO:0000256" key="7">
    <source>
        <dbReference type="SAM" id="MobiDB-lite"/>
    </source>
</evidence>
<dbReference type="PANTHER" id="PTHR43884:SF25">
    <property type="entry name" value="ACYL-COA DEHYDROGENASE YDBM-RELATED"/>
    <property type="match status" value="1"/>
</dbReference>
<reference evidence="11 12" key="1">
    <citation type="submission" date="2016-10" db="EMBL/GenBank/DDBJ databases">
        <authorList>
            <person name="de Groot N.N."/>
        </authorList>
    </citation>
    <scope>NUCLEOTIDE SEQUENCE [LARGE SCALE GENOMIC DNA]</scope>
    <source>
        <strain evidence="11 12">CGMCC 4.3143</strain>
    </source>
</reference>
<dbReference type="EMBL" id="FNBE01000022">
    <property type="protein sequence ID" value="SDH41185.1"/>
    <property type="molecule type" value="Genomic_DNA"/>
</dbReference>
<feature type="domain" description="Acyl-CoA dehydrogenase/oxidase C-terminal" evidence="8">
    <location>
        <begin position="246"/>
        <end position="365"/>
    </location>
</feature>
<keyword evidence="5 6" id="KW-0560">Oxidoreductase</keyword>
<dbReference type="SUPFAM" id="SSF56645">
    <property type="entry name" value="Acyl-CoA dehydrogenase NM domain-like"/>
    <property type="match status" value="1"/>
</dbReference>
<dbReference type="GO" id="GO:0050660">
    <property type="term" value="F:flavin adenine dinucleotide binding"/>
    <property type="evidence" value="ECO:0007669"/>
    <property type="project" value="InterPro"/>
</dbReference>
<proteinExistence type="inferred from homology"/>
<evidence type="ECO:0000259" key="9">
    <source>
        <dbReference type="Pfam" id="PF02770"/>
    </source>
</evidence>
<evidence type="ECO:0000259" key="8">
    <source>
        <dbReference type="Pfam" id="PF00441"/>
    </source>
</evidence>
<dbReference type="InterPro" id="IPR013786">
    <property type="entry name" value="AcylCoA_DH/ox_N"/>
</dbReference>
<dbReference type="Gene3D" id="1.10.540.10">
    <property type="entry name" value="Acyl-CoA dehydrogenase/oxidase, N-terminal domain"/>
    <property type="match status" value="1"/>
</dbReference>
<dbReference type="AlphaFoldDB" id="A0A1G8C6Z1"/>
<dbReference type="Gene3D" id="1.20.140.10">
    <property type="entry name" value="Butyryl-CoA Dehydrogenase, subunit A, domain 3"/>
    <property type="match status" value="1"/>
</dbReference>
<dbReference type="CDD" id="cd00567">
    <property type="entry name" value="ACAD"/>
    <property type="match status" value="1"/>
</dbReference>
<organism evidence="11 12">
    <name type="scientific">Pseudonocardia oroxyli</name>
    <dbReference type="NCBI Taxonomy" id="366584"/>
    <lineage>
        <taxon>Bacteria</taxon>
        <taxon>Bacillati</taxon>
        <taxon>Actinomycetota</taxon>
        <taxon>Actinomycetes</taxon>
        <taxon>Pseudonocardiales</taxon>
        <taxon>Pseudonocardiaceae</taxon>
        <taxon>Pseudonocardia</taxon>
    </lineage>
</organism>
<sequence length="395" mass="41302">MSARSAGAVTAAELVTRAEALTAELAARAAGDWERTYLPENTASVRAAELPLLTVPAEWGGPGGSLAEASAAVRAVARGDASTGLILAMHYIQSAKLFHDTDARLEPLAKAVLHDSSLLSGTASEQRSGPPSRGGRIDSVGRPVPGGWELSGRKRYVTGSLALGHLVVAAQVGDATGGLGQFLVPLPARGVTIDENWRTAGLRGTASNDVLFEAVALPPEALLARAPLGPGRPVDPVFSRYWPVLLASVHLGIGEAAQAEAYAFTRSPRNDGEEGVLADLPRIRERAARIELEIHRARLLLRDAVERYDPAGARADALTAPQAAAVKLTVHQHATDAADHAGRLIGAASIWLDHPVQRHLRDLRVALHNPPAEDVVLADLGSAVLAAVPTAAPET</sequence>
<dbReference type="RefSeq" id="WP_218130023.1">
    <property type="nucleotide sequence ID" value="NZ_FNBE01000022.1"/>
</dbReference>
<evidence type="ECO:0000313" key="12">
    <source>
        <dbReference type="Proteomes" id="UP000198967"/>
    </source>
</evidence>
<dbReference type="STRING" id="366584.SAMN05216377_12216"/>
<keyword evidence="3 6" id="KW-0285">Flavoprotein</keyword>
<evidence type="ECO:0000313" key="11">
    <source>
        <dbReference type="EMBL" id="SDH41185.1"/>
    </source>
</evidence>
<dbReference type="Proteomes" id="UP000198967">
    <property type="component" value="Unassembled WGS sequence"/>
</dbReference>
<dbReference type="Pfam" id="PF00441">
    <property type="entry name" value="Acyl-CoA_dh_1"/>
    <property type="match status" value="1"/>
</dbReference>
<comment type="similarity">
    <text evidence="2 6">Belongs to the acyl-CoA dehydrogenase family.</text>
</comment>
<evidence type="ECO:0000256" key="3">
    <source>
        <dbReference type="ARBA" id="ARBA00022630"/>
    </source>
</evidence>
<keyword evidence="12" id="KW-1185">Reference proteome</keyword>
<comment type="cofactor">
    <cofactor evidence="1 6">
        <name>FAD</name>
        <dbReference type="ChEBI" id="CHEBI:57692"/>
    </cofactor>
</comment>
<dbReference type="Gene3D" id="2.40.110.10">
    <property type="entry name" value="Butyryl-CoA Dehydrogenase, subunit A, domain 2"/>
    <property type="match status" value="1"/>
</dbReference>
<evidence type="ECO:0000256" key="6">
    <source>
        <dbReference type="RuleBase" id="RU362125"/>
    </source>
</evidence>
<evidence type="ECO:0000256" key="4">
    <source>
        <dbReference type="ARBA" id="ARBA00022827"/>
    </source>
</evidence>
<dbReference type="InterPro" id="IPR006091">
    <property type="entry name" value="Acyl-CoA_Oxase/DH_mid-dom"/>
</dbReference>
<dbReference type="PANTHER" id="PTHR43884">
    <property type="entry name" value="ACYL-COA DEHYDROGENASE"/>
    <property type="match status" value="1"/>
</dbReference>
<dbReference type="InterPro" id="IPR009100">
    <property type="entry name" value="AcylCoA_DH/oxidase_NM_dom_sf"/>
</dbReference>
<dbReference type="InterPro" id="IPR037069">
    <property type="entry name" value="AcylCoA_DH/ox_N_sf"/>
</dbReference>
<accession>A0A1G8C6Z1</accession>
<feature type="domain" description="Acyl-CoA dehydrogenase/oxidase N-terminal" evidence="10">
    <location>
        <begin position="18"/>
        <end position="91"/>
    </location>
</feature>
<evidence type="ECO:0000256" key="2">
    <source>
        <dbReference type="ARBA" id="ARBA00009347"/>
    </source>
</evidence>
<dbReference type="Pfam" id="PF02771">
    <property type="entry name" value="Acyl-CoA_dh_N"/>
    <property type="match status" value="1"/>
</dbReference>
<dbReference type="SUPFAM" id="SSF47203">
    <property type="entry name" value="Acyl-CoA dehydrogenase C-terminal domain-like"/>
    <property type="match status" value="1"/>
</dbReference>
<evidence type="ECO:0000256" key="1">
    <source>
        <dbReference type="ARBA" id="ARBA00001974"/>
    </source>
</evidence>
<evidence type="ECO:0000259" key="10">
    <source>
        <dbReference type="Pfam" id="PF02771"/>
    </source>
</evidence>
<gene>
    <name evidence="11" type="ORF">SAMN05216377_12216</name>
</gene>
<keyword evidence="4 6" id="KW-0274">FAD</keyword>
<feature type="compositionally biased region" description="Polar residues" evidence="7">
    <location>
        <begin position="120"/>
        <end position="129"/>
    </location>
</feature>
<dbReference type="InterPro" id="IPR036250">
    <property type="entry name" value="AcylCo_DH-like_C"/>
</dbReference>
<dbReference type="Pfam" id="PF02770">
    <property type="entry name" value="Acyl-CoA_dh_M"/>
    <property type="match status" value="1"/>
</dbReference>
<feature type="domain" description="Acyl-CoA oxidase/dehydrogenase middle" evidence="9">
    <location>
        <begin position="145"/>
        <end position="215"/>
    </location>
</feature>
<protein>
    <submittedName>
        <fullName evidence="11">Acyl-CoA dehydrogenase</fullName>
    </submittedName>
</protein>
<name>A0A1G8C6Z1_PSEOR</name>
<evidence type="ECO:0000256" key="5">
    <source>
        <dbReference type="ARBA" id="ARBA00023002"/>
    </source>
</evidence>
<dbReference type="InterPro" id="IPR009075">
    <property type="entry name" value="AcylCo_DH/oxidase_C"/>
</dbReference>